<keyword evidence="3" id="KW-1185">Reference proteome</keyword>
<dbReference type="InterPro" id="IPR029063">
    <property type="entry name" value="SAM-dependent_MTases_sf"/>
</dbReference>
<dbReference type="OMA" id="HTNIRIQ"/>
<sequence>MARTKQTRRKNKKPTKQLAEPAVKDGSPQEATSVEDTLSKAFPYPTDSLDHAESPAKAYGHVAPILELMAKKLGKTKEDLKIYDPYYCNGAVVDNLKALGFNNVYNKCEDFYSVETPDFDVLLTNPPYSGEHPEKLAEFTAKVGKPWLWLVPNWFYMKDYYKKLIEQPGQSGMFFVAPKKRYVYQTPKHLRASSDEAKTSPFPSFWFINGCDVCTPVEMQSAMADAEGVLAVTDVHDLPLTYYDQYDPEYKRQRNIMKSQKRKANHLEKSSDQASWGRKASVQQDSKMSNKRQKRM</sequence>
<organism evidence="3">
    <name type="scientific">Perkinsus marinus (strain ATCC 50983 / TXsc)</name>
    <dbReference type="NCBI Taxonomy" id="423536"/>
    <lineage>
        <taxon>Eukaryota</taxon>
        <taxon>Sar</taxon>
        <taxon>Alveolata</taxon>
        <taxon>Perkinsozoa</taxon>
        <taxon>Perkinsea</taxon>
        <taxon>Perkinsida</taxon>
        <taxon>Perkinsidae</taxon>
        <taxon>Perkinsus</taxon>
    </lineage>
</organism>
<dbReference type="EMBL" id="GG678922">
    <property type="protein sequence ID" value="EER08569.1"/>
    <property type="molecule type" value="Genomic_DNA"/>
</dbReference>
<dbReference type="OrthoDB" id="203687at2759"/>
<feature type="region of interest" description="Disordered" evidence="1">
    <location>
        <begin position="258"/>
        <end position="296"/>
    </location>
</feature>
<feature type="compositionally biased region" description="Basic residues" evidence="1">
    <location>
        <begin position="1"/>
        <end position="15"/>
    </location>
</feature>
<dbReference type="GeneID" id="9042181"/>
<dbReference type="GO" id="GO:0032259">
    <property type="term" value="P:methylation"/>
    <property type="evidence" value="ECO:0007669"/>
    <property type="project" value="InterPro"/>
</dbReference>
<dbReference type="PROSITE" id="PS00092">
    <property type="entry name" value="N6_MTASE"/>
    <property type="match status" value="1"/>
</dbReference>
<protein>
    <submittedName>
        <fullName evidence="2">Uncharacterized protein</fullName>
    </submittedName>
</protein>
<dbReference type="PANTHER" id="PTHR39444">
    <property type="entry name" value="SITE-SPECIFIC DNA-METHYLTRANSFERASE (ADENINE-SPECIFIC)"/>
    <property type="match status" value="1"/>
</dbReference>
<dbReference type="RefSeq" id="XP_002776753.1">
    <property type="nucleotide sequence ID" value="XM_002776707.1"/>
</dbReference>
<dbReference type="InParanoid" id="C5L3J0"/>
<accession>C5L3J0</accession>
<dbReference type="GO" id="GO:0003676">
    <property type="term" value="F:nucleic acid binding"/>
    <property type="evidence" value="ECO:0007669"/>
    <property type="project" value="InterPro"/>
</dbReference>
<evidence type="ECO:0000313" key="2">
    <source>
        <dbReference type="EMBL" id="EER08569.1"/>
    </source>
</evidence>
<gene>
    <name evidence="2" type="ORF">Pmar_PMAR017622</name>
</gene>
<evidence type="ECO:0000256" key="1">
    <source>
        <dbReference type="SAM" id="MobiDB-lite"/>
    </source>
</evidence>
<feature type="region of interest" description="Disordered" evidence="1">
    <location>
        <begin position="1"/>
        <end position="35"/>
    </location>
</feature>
<dbReference type="GO" id="GO:0008168">
    <property type="term" value="F:methyltransferase activity"/>
    <property type="evidence" value="ECO:0007669"/>
    <property type="project" value="InterPro"/>
</dbReference>
<dbReference type="PANTHER" id="PTHR39444:SF3">
    <property type="entry name" value="SITE-SPECIFIC DNA-METHYLTRANSFERASE (ADENINE-SPECIFIC)"/>
    <property type="match status" value="1"/>
</dbReference>
<dbReference type="Proteomes" id="UP000007800">
    <property type="component" value="Unassembled WGS sequence"/>
</dbReference>
<reference evidence="2 3" key="1">
    <citation type="submission" date="2008-07" db="EMBL/GenBank/DDBJ databases">
        <authorList>
            <person name="El-Sayed N."/>
            <person name="Caler E."/>
            <person name="Inman J."/>
            <person name="Amedeo P."/>
            <person name="Hass B."/>
            <person name="Wortman J."/>
        </authorList>
    </citation>
    <scope>NUCLEOTIDE SEQUENCE [LARGE SCALE GENOMIC DNA]</scope>
    <source>
        <strain evidence="3">ATCC 50983 / TXsc</strain>
    </source>
</reference>
<dbReference type="AlphaFoldDB" id="C5L3J0"/>
<evidence type="ECO:0000313" key="3">
    <source>
        <dbReference type="Proteomes" id="UP000007800"/>
    </source>
</evidence>
<name>C5L3J0_PERM5</name>
<proteinExistence type="predicted"/>
<dbReference type="SUPFAM" id="SSF53335">
    <property type="entry name" value="S-adenosyl-L-methionine-dependent methyltransferases"/>
    <property type="match status" value="1"/>
</dbReference>
<dbReference type="InterPro" id="IPR002052">
    <property type="entry name" value="DNA_methylase_N6_adenine_CS"/>
</dbReference>